<comment type="caution">
    <text evidence="2">The sequence shown here is derived from an EMBL/GenBank/DDBJ whole genome shotgun (WGS) entry which is preliminary data.</text>
</comment>
<gene>
    <name evidence="2" type="ORF">AU381_24070</name>
</gene>
<accession>A0A178XGP2</accession>
<evidence type="ECO:0000256" key="1">
    <source>
        <dbReference type="HAMAP-Rule" id="MF_00386"/>
    </source>
</evidence>
<dbReference type="SMART" id="SM01234">
    <property type="entry name" value="Haemolytic"/>
    <property type="match status" value="1"/>
</dbReference>
<dbReference type="NCBIfam" id="TIGR00278">
    <property type="entry name" value="membrane protein insertion efficiency factor YidD"/>
    <property type="match status" value="1"/>
</dbReference>
<dbReference type="RefSeq" id="WP_064244610.1">
    <property type="nucleotide sequence ID" value="NZ_LPUX01000068.1"/>
</dbReference>
<sequence>MCGKPQSDQVLGGNRRVVEGRGRNWSGPFRRTPGRLFGMAAIRAYQLTLSSFIGNSCRHLPTCSEYGYEAMARHGLWAGGWLTLFRVVRCGPGGTHGFDPVPEMLAPRQRWFAPWRYWRRRQKDA</sequence>
<dbReference type="OrthoDB" id="9801753at2"/>
<keyword evidence="3" id="KW-1185">Reference proteome</keyword>
<keyword evidence="1" id="KW-0472">Membrane</keyword>
<comment type="subcellular location">
    <subcellularLocation>
        <location evidence="1">Cell membrane</location>
        <topology evidence="1">Peripheral membrane protein</topology>
        <orientation evidence="1">Cytoplasmic side</orientation>
    </subcellularLocation>
</comment>
<keyword evidence="1" id="KW-1003">Cell membrane</keyword>
<dbReference type="Pfam" id="PF01809">
    <property type="entry name" value="YidD"/>
    <property type="match status" value="1"/>
</dbReference>
<name>A0A178XGP2_9HYPH</name>
<dbReference type="GO" id="GO:0005886">
    <property type="term" value="C:plasma membrane"/>
    <property type="evidence" value="ECO:0007669"/>
    <property type="project" value="UniProtKB-SubCell"/>
</dbReference>
<evidence type="ECO:0000313" key="3">
    <source>
        <dbReference type="Proteomes" id="UP000094025"/>
    </source>
</evidence>
<dbReference type="STRING" id="1472378.AU381_24070"/>
<reference evidence="2 3" key="1">
    <citation type="journal article" date="2016" name="Int. J. Syst. Evol. Microbiol.">
        <title>Ensifer glycinis sp. nov., an novel rhizobial species associated with Glycine spp.</title>
        <authorList>
            <person name="Yan H."/>
            <person name="Yan J."/>
            <person name="Sui X.H."/>
            <person name="Wang E.T."/>
            <person name="Chen W.X."/>
            <person name="Zhang X.X."/>
            <person name="Chen W.F."/>
        </authorList>
    </citation>
    <scope>NUCLEOTIDE SEQUENCE [LARGE SCALE GENOMIC DNA]</scope>
    <source>
        <strain evidence="2 3">CCBAU 23380</strain>
    </source>
</reference>
<evidence type="ECO:0000313" key="2">
    <source>
        <dbReference type="EMBL" id="OAP34420.1"/>
    </source>
</evidence>
<dbReference type="PANTHER" id="PTHR33383:SF1">
    <property type="entry name" value="MEMBRANE PROTEIN INSERTION EFFICIENCY FACTOR-RELATED"/>
    <property type="match status" value="1"/>
</dbReference>
<proteinExistence type="inferred from homology"/>
<organism evidence="2 3">
    <name type="scientific">Sinorhizobium glycinis</name>
    <dbReference type="NCBI Taxonomy" id="1472378"/>
    <lineage>
        <taxon>Bacteria</taxon>
        <taxon>Pseudomonadati</taxon>
        <taxon>Pseudomonadota</taxon>
        <taxon>Alphaproteobacteria</taxon>
        <taxon>Hyphomicrobiales</taxon>
        <taxon>Rhizobiaceae</taxon>
        <taxon>Sinorhizobium/Ensifer group</taxon>
        <taxon>Sinorhizobium</taxon>
    </lineage>
</organism>
<dbReference type="Proteomes" id="UP000094025">
    <property type="component" value="Unassembled WGS sequence"/>
</dbReference>
<comment type="function">
    <text evidence="1">Could be involved in insertion of integral membrane proteins into the membrane.</text>
</comment>
<protein>
    <recommendedName>
        <fullName evidence="1">Putative membrane protein insertion efficiency factor</fullName>
    </recommendedName>
</protein>
<dbReference type="HAMAP" id="MF_00386">
    <property type="entry name" value="UPF0161_YidD"/>
    <property type="match status" value="1"/>
</dbReference>
<dbReference type="EMBL" id="LPUX01000068">
    <property type="protein sequence ID" value="OAP34420.1"/>
    <property type="molecule type" value="Genomic_DNA"/>
</dbReference>
<dbReference type="PANTHER" id="PTHR33383">
    <property type="entry name" value="MEMBRANE PROTEIN INSERTION EFFICIENCY FACTOR-RELATED"/>
    <property type="match status" value="1"/>
</dbReference>
<comment type="similarity">
    <text evidence="1">Belongs to the UPF0161 family.</text>
</comment>
<dbReference type="AlphaFoldDB" id="A0A178XGP2"/>
<dbReference type="InterPro" id="IPR002696">
    <property type="entry name" value="Membr_insert_effic_factor_YidD"/>
</dbReference>